<keyword evidence="4" id="KW-1185">Reference proteome</keyword>
<dbReference type="SUPFAM" id="SSF55073">
    <property type="entry name" value="Nucleotide cyclase"/>
    <property type="match status" value="1"/>
</dbReference>
<dbReference type="InterPro" id="IPR000160">
    <property type="entry name" value="GGDEF_dom"/>
</dbReference>
<dbReference type="Gene3D" id="3.20.20.450">
    <property type="entry name" value="EAL domain"/>
    <property type="match status" value="1"/>
</dbReference>
<dbReference type="PROSITE" id="PS50883">
    <property type="entry name" value="EAL"/>
    <property type="match status" value="1"/>
</dbReference>
<dbReference type="CDD" id="cd00130">
    <property type="entry name" value="PAS"/>
    <property type="match status" value="1"/>
</dbReference>
<dbReference type="Pfam" id="PF00990">
    <property type="entry name" value="GGDEF"/>
    <property type="match status" value="1"/>
</dbReference>
<evidence type="ECO:0000313" key="4">
    <source>
        <dbReference type="Proteomes" id="UP000831775"/>
    </source>
</evidence>
<dbReference type="InterPro" id="IPR029787">
    <property type="entry name" value="Nucleotide_cyclase"/>
</dbReference>
<dbReference type="InterPro" id="IPR043128">
    <property type="entry name" value="Rev_trsase/Diguanyl_cyclase"/>
</dbReference>
<name>A0ABY4FWA5_9MICO</name>
<dbReference type="PROSITE" id="PS50113">
    <property type="entry name" value="PAC"/>
    <property type="match status" value="1"/>
</dbReference>
<dbReference type="SUPFAM" id="SSF55785">
    <property type="entry name" value="PYP-like sensor domain (PAS domain)"/>
    <property type="match status" value="1"/>
</dbReference>
<dbReference type="Proteomes" id="UP000831775">
    <property type="component" value="Chromosome"/>
</dbReference>
<feature type="domain" description="PAC" evidence="1">
    <location>
        <begin position="87"/>
        <end position="141"/>
    </location>
</feature>
<accession>A0ABY4FWA5</accession>
<dbReference type="InterPro" id="IPR000014">
    <property type="entry name" value="PAS"/>
</dbReference>
<dbReference type="InterPro" id="IPR035965">
    <property type="entry name" value="PAS-like_dom_sf"/>
</dbReference>
<reference evidence="3 4" key="1">
    <citation type="submission" date="2022-04" db="EMBL/GenBank/DDBJ databases">
        <title>Leucobacter sp. isolated from rhizosphere of onion.</title>
        <authorList>
            <person name="Won M."/>
            <person name="Lee C.-M."/>
            <person name="Woen H.-Y."/>
            <person name="Kwon S.-W."/>
        </authorList>
    </citation>
    <scope>NUCLEOTIDE SEQUENCE [LARGE SCALE GENOMIC DNA]</scope>
    <source>
        <strain evidence="3 4">H25R-14</strain>
    </source>
</reference>
<dbReference type="Pfam" id="PF00989">
    <property type="entry name" value="PAS"/>
    <property type="match status" value="1"/>
</dbReference>
<dbReference type="CDD" id="cd01948">
    <property type="entry name" value="EAL"/>
    <property type="match status" value="1"/>
</dbReference>
<dbReference type="InterPro" id="IPR052155">
    <property type="entry name" value="Biofilm_reg_signaling"/>
</dbReference>
<dbReference type="InterPro" id="IPR000700">
    <property type="entry name" value="PAS-assoc_C"/>
</dbReference>
<dbReference type="Gene3D" id="3.30.450.20">
    <property type="entry name" value="PAS domain"/>
    <property type="match status" value="1"/>
</dbReference>
<dbReference type="RefSeq" id="WP_244686320.1">
    <property type="nucleotide sequence ID" value="NZ_CP095043.1"/>
</dbReference>
<dbReference type="SUPFAM" id="SSF141868">
    <property type="entry name" value="EAL domain-like"/>
    <property type="match status" value="1"/>
</dbReference>
<evidence type="ECO:0000259" key="1">
    <source>
        <dbReference type="PROSITE" id="PS50113"/>
    </source>
</evidence>
<dbReference type="InterPro" id="IPR013767">
    <property type="entry name" value="PAS_fold"/>
</dbReference>
<dbReference type="PANTHER" id="PTHR44757">
    <property type="entry name" value="DIGUANYLATE CYCLASE DGCP"/>
    <property type="match status" value="1"/>
</dbReference>
<evidence type="ECO:0000313" key="3">
    <source>
        <dbReference type="EMBL" id="UOQ60570.1"/>
    </source>
</evidence>
<dbReference type="InterPro" id="IPR035919">
    <property type="entry name" value="EAL_sf"/>
</dbReference>
<proteinExistence type="predicted"/>
<dbReference type="Gene3D" id="3.30.70.270">
    <property type="match status" value="1"/>
</dbReference>
<feature type="domain" description="EAL" evidence="2">
    <location>
        <begin position="344"/>
        <end position="590"/>
    </location>
</feature>
<organism evidence="3 4">
    <name type="scientific">Leucobacter rhizosphaerae</name>
    <dbReference type="NCBI Taxonomy" id="2932245"/>
    <lineage>
        <taxon>Bacteria</taxon>
        <taxon>Bacillati</taxon>
        <taxon>Actinomycetota</taxon>
        <taxon>Actinomycetes</taxon>
        <taxon>Micrococcales</taxon>
        <taxon>Microbacteriaceae</taxon>
        <taxon>Leucobacter</taxon>
    </lineage>
</organism>
<gene>
    <name evidence="3" type="ORF">MUN76_00845</name>
</gene>
<sequence length="590" mass="65335">MSDTRLADLGGDSARRLVADIFAALNSHALVSVTDRRGVILHANDRFCEVSQYPRSELVGRTHAVVNSGHHDPEFFAEMWRTIRRGESWRGVICNRAKDGSEYWVETLIAPILGDDGTPERYVSIRVEETRRHLAEEQVRRLAYVDAVTGLPNRAAMLAAMLRAVEHRAPGFCGFVTVSVDELSVVNDAFGFEAGELLLQSVATRILQLDHPIAAIARLGSGVFGLLLVDLGEERVAGARCREVMEELHAALSGPVDLGDGVVVDASVSIGSVLWADGSTVPADPVVSEDTGSPRYILGAFVGTDDPAIVVNSAEIARKRARQSGGHRRLRHFQRSMLDDARERVQLVSELRRGIERGELRLFAQPIVDRHRRVLGEEGLIRWRSPERGLIPPDEFIPLAEQTGMIIEIGEWVLDQACRQLAVWARDPATQHLTLSVNLSERQLRERDFAEQVRDRMDHYGVPAGKLKFELTESVLNTDLDRTIRLLSLLRADGVLTSLDDFGTGYSSLSYLRQLPVQQLKIDQSFVDTVVDNAQTAAVITMIVQLGRAFGLHVVAEGVETEPQFQRLAELGVDAFQGFLFSKPRPISEV</sequence>
<dbReference type="InterPro" id="IPR001633">
    <property type="entry name" value="EAL_dom"/>
</dbReference>
<dbReference type="PANTHER" id="PTHR44757:SF2">
    <property type="entry name" value="BIOFILM ARCHITECTURE MAINTENANCE PROTEIN MBAA"/>
    <property type="match status" value="1"/>
</dbReference>
<evidence type="ECO:0000259" key="2">
    <source>
        <dbReference type="PROSITE" id="PS50883"/>
    </source>
</evidence>
<dbReference type="EMBL" id="CP095043">
    <property type="protein sequence ID" value="UOQ60570.1"/>
    <property type="molecule type" value="Genomic_DNA"/>
</dbReference>
<dbReference type="NCBIfam" id="TIGR00229">
    <property type="entry name" value="sensory_box"/>
    <property type="match status" value="1"/>
</dbReference>
<dbReference type="Pfam" id="PF00563">
    <property type="entry name" value="EAL"/>
    <property type="match status" value="1"/>
</dbReference>
<dbReference type="SMART" id="SM00052">
    <property type="entry name" value="EAL"/>
    <property type="match status" value="1"/>
</dbReference>
<dbReference type="SMART" id="SM00267">
    <property type="entry name" value="GGDEF"/>
    <property type="match status" value="1"/>
</dbReference>
<protein>
    <submittedName>
        <fullName evidence="3">EAL domain-containing protein</fullName>
    </submittedName>
</protein>